<evidence type="ECO:0008006" key="3">
    <source>
        <dbReference type="Google" id="ProtNLM"/>
    </source>
</evidence>
<dbReference type="EMBL" id="CP036271">
    <property type="protein sequence ID" value="QDT57263.1"/>
    <property type="molecule type" value="Genomic_DNA"/>
</dbReference>
<dbReference type="Pfam" id="PF14337">
    <property type="entry name" value="Abi_alpha"/>
    <property type="match status" value="1"/>
</dbReference>
<evidence type="ECO:0000313" key="2">
    <source>
        <dbReference type="Proteomes" id="UP000315700"/>
    </source>
</evidence>
<dbReference type="Proteomes" id="UP000315700">
    <property type="component" value="Chromosome"/>
</dbReference>
<sequence>MSDELKAAAIQVADKAYDESRPAIEPLVQTFANVFKMTAFVTGLPAATIGSLPSAYAASLRAFQKLRDAIPEPNRQPPKESIVYSLVQTIPAADEATEAQELFAQLLASASDDRSVSRVHPSFASIIAELSPVDARIIATWKRCSDNVRRSPIDFYHLGRQQPAGDVSVSLENLSRLGLLYSEVDLSMSPPKWVITRFGRQFVDCCCPPQTEGG</sequence>
<dbReference type="InterPro" id="IPR025506">
    <property type="entry name" value="Abi_alpha"/>
</dbReference>
<keyword evidence="2" id="KW-1185">Reference proteome</keyword>
<gene>
    <name evidence="1" type="ORF">Pan44_53310</name>
</gene>
<evidence type="ECO:0000313" key="1">
    <source>
        <dbReference type="EMBL" id="QDT57263.1"/>
    </source>
</evidence>
<reference evidence="1 2" key="1">
    <citation type="submission" date="2019-02" db="EMBL/GenBank/DDBJ databases">
        <title>Deep-cultivation of Planctomycetes and their phenomic and genomic characterization uncovers novel biology.</title>
        <authorList>
            <person name="Wiegand S."/>
            <person name="Jogler M."/>
            <person name="Boedeker C."/>
            <person name="Pinto D."/>
            <person name="Vollmers J."/>
            <person name="Rivas-Marin E."/>
            <person name="Kohn T."/>
            <person name="Peeters S.H."/>
            <person name="Heuer A."/>
            <person name="Rast P."/>
            <person name="Oberbeckmann S."/>
            <person name="Bunk B."/>
            <person name="Jeske O."/>
            <person name="Meyerdierks A."/>
            <person name="Storesund J.E."/>
            <person name="Kallscheuer N."/>
            <person name="Luecker S."/>
            <person name="Lage O.M."/>
            <person name="Pohl T."/>
            <person name="Merkel B.J."/>
            <person name="Hornburger P."/>
            <person name="Mueller R.-W."/>
            <person name="Bruemmer F."/>
            <person name="Labrenz M."/>
            <person name="Spormann A.M."/>
            <person name="Op den Camp H."/>
            <person name="Overmann J."/>
            <person name="Amann R."/>
            <person name="Jetten M.S.M."/>
            <person name="Mascher T."/>
            <person name="Medema M.H."/>
            <person name="Devos D.P."/>
            <person name="Kaster A.-K."/>
            <person name="Ovreas L."/>
            <person name="Rohde M."/>
            <person name="Galperin M.Y."/>
            <person name="Jogler C."/>
        </authorList>
    </citation>
    <scope>NUCLEOTIDE SEQUENCE [LARGE SCALE GENOMIC DNA]</scope>
    <source>
        <strain evidence="1 2">Pan44</strain>
    </source>
</reference>
<accession>A0A517SMB1</accession>
<dbReference type="KEGG" id="ccos:Pan44_53310"/>
<organism evidence="1 2">
    <name type="scientific">Caulifigura coniformis</name>
    <dbReference type="NCBI Taxonomy" id="2527983"/>
    <lineage>
        <taxon>Bacteria</taxon>
        <taxon>Pseudomonadati</taxon>
        <taxon>Planctomycetota</taxon>
        <taxon>Planctomycetia</taxon>
        <taxon>Planctomycetales</taxon>
        <taxon>Planctomycetaceae</taxon>
        <taxon>Caulifigura</taxon>
    </lineage>
</organism>
<dbReference type="InParanoid" id="A0A517SMB1"/>
<proteinExistence type="predicted"/>
<name>A0A517SMB1_9PLAN</name>
<protein>
    <recommendedName>
        <fullName evidence="3">DUF4393 domain-containing protein</fullName>
    </recommendedName>
</protein>
<dbReference type="AlphaFoldDB" id="A0A517SMB1"/>
<dbReference type="RefSeq" id="WP_197453661.1">
    <property type="nucleotide sequence ID" value="NZ_CP036271.1"/>
</dbReference>